<reference evidence="7" key="1">
    <citation type="submission" date="2018-05" db="EMBL/GenBank/DDBJ databases">
        <authorList>
            <person name="Lanie J.A."/>
            <person name="Ng W.-L."/>
            <person name="Kazmierczak K.M."/>
            <person name="Andrzejewski T.M."/>
            <person name="Davidsen T.M."/>
            <person name="Wayne K.J."/>
            <person name="Tettelin H."/>
            <person name="Glass J.I."/>
            <person name="Rusch D."/>
            <person name="Podicherti R."/>
            <person name="Tsui H.-C.T."/>
            <person name="Winkler M.E."/>
        </authorList>
    </citation>
    <scope>NUCLEOTIDE SEQUENCE</scope>
</reference>
<feature type="non-terminal residue" evidence="7">
    <location>
        <position position="1"/>
    </location>
</feature>
<sequence length="271" mass="29796">AIIKVAIDRYILPGDASGLVLATIWFFAVALVGAIANRMQLLYMELVGQGLVRDLRNTLFEHLQTLSMGFWDRSQVGRIMSRVTNDVNQIQEVMTQGLVSSIAQLLTLIGIVAVMVRMDPILAPAALAAIPVLILIVSIWQKYARQAFIGVRQAIAVVNGTLQEDVSGARAVQSMRREKQNISEFNQINRNHLDANIRAARVSAIMMPVIEIQSALALGVIVVFGGYRVLNGQTTVGELVAFSLYAQRFFEPIRQIITQYTSLQRAMAGGT</sequence>
<dbReference type="PANTHER" id="PTHR43394:SF1">
    <property type="entry name" value="ATP-BINDING CASSETTE SUB-FAMILY B MEMBER 10, MITOCHONDRIAL"/>
    <property type="match status" value="1"/>
</dbReference>
<dbReference type="PROSITE" id="PS50929">
    <property type="entry name" value="ABC_TM1F"/>
    <property type="match status" value="1"/>
</dbReference>
<dbReference type="InterPro" id="IPR036640">
    <property type="entry name" value="ABC1_TM_sf"/>
</dbReference>
<dbReference type="CDD" id="cd18545">
    <property type="entry name" value="ABC_6TM_YknV_like"/>
    <property type="match status" value="1"/>
</dbReference>
<dbReference type="SUPFAM" id="SSF90123">
    <property type="entry name" value="ABC transporter transmembrane region"/>
    <property type="match status" value="1"/>
</dbReference>
<gene>
    <name evidence="7" type="ORF">METZ01_LOCUS421376</name>
</gene>
<comment type="subcellular location">
    <subcellularLocation>
        <location evidence="1">Membrane</location>
        <topology evidence="1">Multi-pass membrane protein</topology>
    </subcellularLocation>
</comment>
<dbReference type="Pfam" id="PF00664">
    <property type="entry name" value="ABC_membrane"/>
    <property type="match status" value="1"/>
</dbReference>
<dbReference type="GO" id="GO:0016020">
    <property type="term" value="C:membrane"/>
    <property type="evidence" value="ECO:0007669"/>
    <property type="project" value="UniProtKB-SubCell"/>
</dbReference>
<protein>
    <recommendedName>
        <fullName evidence="6">ABC transmembrane type-1 domain-containing protein</fullName>
    </recommendedName>
</protein>
<feature type="transmembrane region" description="Helical" evidence="5">
    <location>
        <begin position="97"/>
        <end position="115"/>
    </location>
</feature>
<feature type="non-terminal residue" evidence="7">
    <location>
        <position position="271"/>
    </location>
</feature>
<evidence type="ECO:0000256" key="3">
    <source>
        <dbReference type="ARBA" id="ARBA00022989"/>
    </source>
</evidence>
<organism evidence="7">
    <name type="scientific">marine metagenome</name>
    <dbReference type="NCBI Taxonomy" id="408172"/>
    <lineage>
        <taxon>unclassified sequences</taxon>
        <taxon>metagenomes</taxon>
        <taxon>ecological metagenomes</taxon>
    </lineage>
</organism>
<evidence type="ECO:0000256" key="1">
    <source>
        <dbReference type="ARBA" id="ARBA00004141"/>
    </source>
</evidence>
<evidence type="ECO:0000313" key="7">
    <source>
        <dbReference type="EMBL" id="SVD68522.1"/>
    </source>
</evidence>
<name>A0A382XBT8_9ZZZZ</name>
<dbReference type="GO" id="GO:0015421">
    <property type="term" value="F:ABC-type oligopeptide transporter activity"/>
    <property type="evidence" value="ECO:0007669"/>
    <property type="project" value="TreeGrafter"/>
</dbReference>
<feature type="transmembrane region" description="Helical" evidence="5">
    <location>
        <begin position="16"/>
        <end position="36"/>
    </location>
</feature>
<feature type="domain" description="ABC transmembrane type-1" evidence="6">
    <location>
        <begin position="1"/>
        <end position="265"/>
    </location>
</feature>
<dbReference type="InterPro" id="IPR039421">
    <property type="entry name" value="Type_1_exporter"/>
</dbReference>
<dbReference type="EMBL" id="UINC01166519">
    <property type="protein sequence ID" value="SVD68522.1"/>
    <property type="molecule type" value="Genomic_DNA"/>
</dbReference>
<accession>A0A382XBT8</accession>
<keyword evidence="4 5" id="KW-0472">Membrane</keyword>
<feature type="transmembrane region" description="Helical" evidence="5">
    <location>
        <begin position="121"/>
        <end position="140"/>
    </location>
</feature>
<dbReference type="PANTHER" id="PTHR43394">
    <property type="entry name" value="ATP-DEPENDENT PERMEASE MDL1, MITOCHONDRIAL"/>
    <property type="match status" value="1"/>
</dbReference>
<keyword evidence="2 5" id="KW-0812">Transmembrane</keyword>
<dbReference type="Gene3D" id="1.20.1560.10">
    <property type="entry name" value="ABC transporter type 1, transmembrane domain"/>
    <property type="match status" value="1"/>
</dbReference>
<evidence type="ECO:0000256" key="4">
    <source>
        <dbReference type="ARBA" id="ARBA00023136"/>
    </source>
</evidence>
<dbReference type="AlphaFoldDB" id="A0A382XBT8"/>
<evidence type="ECO:0000256" key="2">
    <source>
        <dbReference type="ARBA" id="ARBA00022692"/>
    </source>
</evidence>
<proteinExistence type="predicted"/>
<dbReference type="GO" id="GO:0005524">
    <property type="term" value="F:ATP binding"/>
    <property type="evidence" value="ECO:0007669"/>
    <property type="project" value="InterPro"/>
</dbReference>
<evidence type="ECO:0000259" key="6">
    <source>
        <dbReference type="PROSITE" id="PS50929"/>
    </source>
</evidence>
<dbReference type="InterPro" id="IPR011527">
    <property type="entry name" value="ABC1_TM_dom"/>
</dbReference>
<evidence type="ECO:0000256" key="5">
    <source>
        <dbReference type="SAM" id="Phobius"/>
    </source>
</evidence>
<keyword evidence="3 5" id="KW-1133">Transmembrane helix</keyword>